<name>A0A7C9J2J7_9ACTN</name>
<feature type="region of interest" description="Disordered" evidence="1">
    <location>
        <begin position="1"/>
        <end position="29"/>
    </location>
</feature>
<proteinExistence type="predicted"/>
<reference evidence="2 3" key="1">
    <citation type="submission" date="2020-01" db="EMBL/GenBank/DDBJ databases">
        <title>Herbidospora sp. NEAU-GS84 nov., a novel actinomycete isolated from soil.</title>
        <authorList>
            <person name="Han L."/>
        </authorList>
    </citation>
    <scope>NUCLEOTIDE SEQUENCE [LARGE SCALE GENOMIC DNA]</scope>
    <source>
        <strain evidence="2 3">NEAU-GS84</strain>
    </source>
</reference>
<gene>
    <name evidence="2" type="ORF">GT755_09815</name>
</gene>
<dbReference type="RefSeq" id="WP_161479428.1">
    <property type="nucleotide sequence ID" value="NZ_WXEW01000003.1"/>
</dbReference>
<organism evidence="2 3">
    <name type="scientific">Herbidospora solisilvae</name>
    <dbReference type="NCBI Taxonomy" id="2696284"/>
    <lineage>
        <taxon>Bacteria</taxon>
        <taxon>Bacillati</taxon>
        <taxon>Actinomycetota</taxon>
        <taxon>Actinomycetes</taxon>
        <taxon>Streptosporangiales</taxon>
        <taxon>Streptosporangiaceae</taxon>
        <taxon>Herbidospora</taxon>
    </lineage>
</organism>
<protein>
    <submittedName>
        <fullName evidence="2">Uncharacterized protein</fullName>
    </submittedName>
</protein>
<feature type="compositionally biased region" description="Gly residues" evidence="1">
    <location>
        <begin position="43"/>
        <end position="59"/>
    </location>
</feature>
<accession>A0A7C9J2J7</accession>
<evidence type="ECO:0000313" key="2">
    <source>
        <dbReference type="EMBL" id="NAS21980.1"/>
    </source>
</evidence>
<dbReference type="Proteomes" id="UP000479526">
    <property type="component" value="Unassembled WGS sequence"/>
</dbReference>
<sequence>MSRPRRFCPLRSPAPSPAPAEAGRRDSSRTVPCWWCSGTGCESCGGSGGQPDRIPGGGS</sequence>
<evidence type="ECO:0000313" key="3">
    <source>
        <dbReference type="Proteomes" id="UP000479526"/>
    </source>
</evidence>
<keyword evidence="3" id="KW-1185">Reference proteome</keyword>
<comment type="caution">
    <text evidence="2">The sequence shown here is derived from an EMBL/GenBank/DDBJ whole genome shotgun (WGS) entry which is preliminary data.</text>
</comment>
<dbReference type="EMBL" id="WXEW01000003">
    <property type="protein sequence ID" value="NAS21980.1"/>
    <property type="molecule type" value="Genomic_DNA"/>
</dbReference>
<evidence type="ECO:0000256" key="1">
    <source>
        <dbReference type="SAM" id="MobiDB-lite"/>
    </source>
</evidence>
<dbReference type="AlphaFoldDB" id="A0A7C9J2J7"/>
<feature type="region of interest" description="Disordered" evidence="1">
    <location>
        <begin position="40"/>
        <end position="59"/>
    </location>
</feature>